<protein>
    <submittedName>
        <fullName evidence="1">Uncharacterized protein</fullName>
    </submittedName>
</protein>
<dbReference type="AlphaFoldDB" id="A0AAD2D9D6"/>
<reference evidence="1" key="1">
    <citation type="submission" date="2023-07" db="EMBL/GenBank/DDBJ databases">
        <authorList>
            <consortium name="AG Swart"/>
            <person name="Singh M."/>
            <person name="Singh A."/>
            <person name="Seah K."/>
            <person name="Emmerich C."/>
        </authorList>
    </citation>
    <scope>NUCLEOTIDE SEQUENCE</scope>
    <source>
        <strain evidence="1">DP1</strain>
    </source>
</reference>
<accession>A0AAD2D9D6</accession>
<evidence type="ECO:0000313" key="2">
    <source>
        <dbReference type="Proteomes" id="UP001295684"/>
    </source>
</evidence>
<gene>
    <name evidence="1" type="ORF">ECRASSUSDP1_LOCUS25786</name>
</gene>
<keyword evidence="2" id="KW-1185">Reference proteome</keyword>
<proteinExistence type="predicted"/>
<name>A0AAD2D9D6_EUPCR</name>
<dbReference type="EMBL" id="CAMPGE010026582">
    <property type="protein sequence ID" value="CAI2384263.1"/>
    <property type="molecule type" value="Genomic_DNA"/>
</dbReference>
<evidence type="ECO:0000313" key="1">
    <source>
        <dbReference type="EMBL" id="CAI2384263.1"/>
    </source>
</evidence>
<dbReference type="Proteomes" id="UP001295684">
    <property type="component" value="Unassembled WGS sequence"/>
</dbReference>
<organism evidence="1 2">
    <name type="scientific">Euplotes crassus</name>
    <dbReference type="NCBI Taxonomy" id="5936"/>
    <lineage>
        <taxon>Eukaryota</taxon>
        <taxon>Sar</taxon>
        <taxon>Alveolata</taxon>
        <taxon>Ciliophora</taxon>
        <taxon>Intramacronucleata</taxon>
        <taxon>Spirotrichea</taxon>
        <taxon>Hypotrichia</taxon>
        <taxon>Euplotida</taxon>
        <taxon>Euplotidae</taxon>
        <taxon>Moneuplotes</taxon>
    </lineage>
</organism>
<comment type="caution">
    <text evidence="1">The sequence shown here is derived from an EMBL/GenBank/DDBJ whole genome shotgun (WGS) entry which is preliminary data.</text>
</comment>
<sequence length="725" mass="85627">MEFKLYRQKRSTIKNTLDRINEDDIDLEKLENYVLLGQYESTDNLQQPVTSFTIEEKIDPHQEIRAKFLEKYKSKEISDTTRKQVKKPSFEMSENDMKDHNIFKPQRFLKMITPDGKEYYPDSTLMLDLLSTYDFLTRELSGMRFKSLQRFEIPQGLDTPEISTDFLYSLFSYFKIEDDMNIVMPYFSFNDFLKAVLVPQAVEENIAEQIILRLCKYIEKFNFSCSMPCALKSMKTMNRWKILGYKNPEYDPFSYINSQTLTFALYINLRDRRKKKGRVSRTEMINKEWLIPLLDKMICDPDFSLVNMDKYSESPGKTHMLARIICALTEKLRYLTNLKNEKRMMNSYFSSKKRDQKAIAKSSSIEFLKQEIYNKLKPKFEYQEKDSFFGNMNYKIFTYAFESLCKPPKISEKPGPEEAKTLKKKGRRPNFEKLQNSAEKEAFIMQKFDEQCHQSYKISHDKIFTYYNFSFDLDYIYALNEHDQKLYRILPAQCRNDCKVPQSLAKAILKEILAKFGAEMKNEEECLQEIHVPEMEKCDWEGKRRDLEGYIGRLLMLLTSVLGIRGYLVHFERVKDMVEKRNSECLGEKFIYFVVSQICVLLINQINGTLRRKILEIHPEMEGDLVCWNSYECPVDFDRVRRIIYEVSYFNANYLKDEEKPVCPDIINCIATGDQSDYLKTVENFMLESAEGSSSRAIPLVGDESIISIWCQAYILSIIYECVQF</sequence>